<accession>A0A0G0Y8M3</accession>
<dbReference type="InterPro" id="IPR031167">
    <property type="entry name" value="G_OBG"/>
</dbReference>
<keyword evidence="1" id="KW-0547">Nucleotide-binding</keyword>
<dbReference type="GO" id="GO:0005737">
    <property type="term" value="C:cytoplasm"/>
    <property type="evidence" value="ECO:0007669"/>
    <property type="project" value="TreeGrafter"/>
</dbReference>
<feature type="domain" description="TGS" evidence="5">
    <location>
        <begin position="209"/>
        <end position="292"/>
    </location>
</feature>
<dbReference type="PRINTS" id="PR00326">
    <property type="entry name" value="GTP1OBG"/>
</dbReference>
<keyword evidence="3" id="KW-0460">Magnesium</keyword>
<dbReference type="InterPro" id="IPR023192">
    <property type="entry name" value="TGS-like_dom_sf"/>
</dbReference>
<dbReference type="InterPro" id="IPR004095">
    <property type="entry name" value="TGS"/>
</dbReference>
<comment type="caution">
    <text evidence="6">The sequence shown here is derived from an EMBL/GenBank/DDBJ whole genome shotgun (WGS) entry which is preliminary data.</text>
</comment>
<dbReference type="SUPFAM" id="SSF81271">
    <property type="entry name" value="TGS-like"/>
    <property type="match status" value="1"/>
</dbReference>
<dbReference type="Pfam" id="PF01926">
    <property type="entry name" value="MMR_HSR1"/>
    <property type="match status" value="1"/>
</dbReference>
<keyword evidence="2" id="KW-0067">ATP-binding</keyword>
<dbReference type="InterPro" id="IPR006073">
    <property type="entry name" value="GTP-bd"/>
</dbReference>
<dbReference type="InterPro" id="IPR013029">
    <property type="entry name" value="YchF_C"/>
</dbReference>
<feature type="domain" description="OBG-type G" evidence="4">
    <location>
        <begin position="1"/>
        <end position="209"/>
    </location>
</feature>
<dbReference type="AlphaFoldDB" id="A0A0G0Y8M3"/>
<dbReference type="PROSITE" id="PS51710">
    <property type="entry name" value="G_OBG"/>
    <property type="match status" value="1"/>
</dbReference>
<dbReference type="GO" id="GO:0005525">
    <property type="term" value="F:GTP binding"/>
    <property type="evidence" value="ECO:0007669"/>
    <property type="project" value="InterPro"/>
</dbReference>
<dbReference type="PANTHER" id="PTHR23305">
    <property type="entry name" value="OBG GTPASE FAMILY"/>
    <property type="match status" value="1"/>
</dbReference>
<dbReference type="CDD" id="cd04867">
    <property type="entry name" value="TGS_YchF_OLA1"/>
    <property type="match status" value="1"/>
</dbReference>
<reference evidence="6 7" key="1">
    <citation type="journal article" date="2015" name="Nature">
        <title>rRNA introns, odd ribosomes, and small enigmatic genomes across a large radiation of phyla.</title>
        <authorList>
            <person name="Brown C.T."/>
            <person name="Hug L.A."/>
            <person name="Thomas B.C."/>
            <person name="Sharon I."/>
            <person name="Castelle C.J."/>
            <person name="Singh A."/>
            <person name="Wilkins M.J."/>
            <person name="Williams K.H."/>
            <person name="Banfield J.F."/>
        </authorList>
    </citation>
    <scope>NUCLEOTIDE SEQUENCE [LARGE SCALE GENOMIC DNA]</scope>
</reference>
<evidence type="ECO:0000313" key="6">
    <source>
        <dbReference type="EMBL" id="KKS33055.1"/>
    </source>
</evidence>
<organism evidence="6 7">
    <name type="scientific">Candidatus Amesbacteria bacterium GW2011_GWA2_42_12</name>
    <dbReference type="NCBI Taxonomy" id="1618356"/>
    <lineage>
        <taxon>Bacteria</taxon>
        <taxon>Candidatus Amesiibacteriota</taxon>
    </lineage>
</organism>
<protein>
    <submittedName>
        <fullName evidence="6">GTP-binding protein YchF</fullName>
    </submittedName>
</protein>
<dbReference type="InterPro" id="IPR012675">
    <property type="entry name" value="Beta-grasp_dom_sf"/>
</dbReference>
<dbReference type="Gene3D" id="3.10.20.30">
    <property type="match status" value="2"/>
</dbReference>
<dbReference type="Pfam" id="PF06071">
    <property type="entry name" value="YchF-GTPase_C"/>
    <property type="match status" value="1"/>
</dbReference>
<dbReference type="PANTHER" id="PTHR23305:SF18">
    <property type="entry name" value="OBG-TYPE G DOMAIN-CONTAINING PROTEIN"/>
    <property type="match status" value="1"/>
</dbReference>
<dbReference type="InterPro" id="IPR012676">
    <property type="entry name" value="TGS-like"/>
</dbReference>
<sequence>MEIGIVGLPNVGKSTLFNALLKKQVAFAANYPFATIEPNIGVVPVPDPRLAILADVVKTEKIVPATVKFVDIAGLVKGASQGEGLGNKFLQHIREVDAILFLLRDFGDENIIRVGSVNPEEDLETLRMELELADMDAKEKINLLAKKPAIIVYNTDEDKLNGDSLRICAKLEEELASLSETEAKEYLKQLGISETGFEKVIKAAFEILGLQTFLTAGEKEVRAWTIKKGTKAPQAAGVIHTDFEKHFIKADCVDYDDFVKFGGWTKCREEGKVRTEGRDYVMAEGDVVEFKVGV</sequence>
<evidence type="ECO:0000313" key="7">
    <source>
        <dbReference type="Proteomes" id="UP000034160"/>
    </source>
</evidence>
<evidence type="ECO:0000259" key="4">
    <source>
        <dbReference type="PROSITE" id="PS51710"/>
    </source>
</evidence>
<dbReference type="GO" id="GO:0016887">
    <property type="term" value="F:ATP hydrolysis activity"/>
    <property type="evidence" value="ECO:0007669"/>
    <property type="project" value="TreeGrafter"/>
</dbReference>
<evidence type="ECO:0000256" key="2">
    <source>
        <dbReference type="ARBA" id="ARBA00022840"/>
    </source>
</evidence>
<dbReference type="InterPro" id="IPR027417">
    <property type="entry name" value="P-loop_NTPase"/>
</dbReference>
<proteinExistence type="predicted"/>
<name>A0A0G0Y8M3_9BACT</name>
<dbReference type="FunFam" id="3.10.20.30:FF:000001">
    <property type="entry name" value="Ribosome-binding ATPase YchF"/>
    <property type="match status" value="1"/>
</dbReference>
<dbReference type="STRING" id="1618356.UU93_C0003G0063"/>
<gene>
    <name evidence="6" type="ORF">UU93_C0003G0063</name>
</gene>
<dbReference type="SUPFAM" id="SSF52540">
    <property type="entry name" value="P-loop containing nucleoside triphosphate hydrolases"/>
    <property type="match status" value="1"/>
</dbReference>
<evidence type="ECO:0000256" key="1">
    <source>
        <dbReference type="ARBA" id="ARBA00022741"/>
    </source>
</evidence>
<dbReference type="Proteomes" id="UP000034160">
    <property type="component" value="Unassembled WGS sequence"/>
</dbReference>
<dbReference type="PATRIC" id="fig|1618356.3.peg.253"/>
<evidence type="ECO:0000259" key="5">
    <source>
        <dbReference type="PROSITE" id="PS51880"/>
    </source>
</evidence>
<dbReference type="Gene3D" id="1.10.150.300">
    <property type="entry name" value="TGS-like domain"/>
    <property type="match status" value="1"/>
</dbReference>
<dbReference type="PROSITE" id="PS51880">
    <property type="entry name" value="TGS"/>
    <property type="match status" value="1"/>
</dbReference>
<dbReference type="Gene3D" id="3.40.50.300">
    <property type="entry name" value="P-loop containing nucleotide triphosphate hydrolases"/>
    <property type="match status" value="2"/>
</dbReference>
<evidence type="ECO:0000256" key="3">
    <source>
        <dbReference type="ARBA" id="ARBA00022842"/>
    </source>
</evidence>
<dbReference type="GO" id="GO:0005524">
    <property type="term" value="F:ATP binding"/>
    <property type="evidence" value="ECO:0007669"/>
    <property type="project" value="UniProtKB-KW"/>
</dbReference>
<dbReference type="EMBL" id="LCCN01000003">
    <property type="protein sequence ID" value="KKS33055.1"/>
    <property type="molecule type" value="Genomic_DNA"/>
</dbReference>